<dbReference type="AlphaFoldDB" id="A0A176VZZ8"/>
<protein>
    <submittedName>
        <fullName evidence="2">Uncharacterized protein</fullName>
    </submittedName>
</protein>
<dbReference type="EMBL" id="LVLJ01002190">
    <property type="protein sequence ID" value="OAE26367.1"/>
    <property type="molecule type" value="Genomic_DNA"/>
</dbReference>
<organism evidence="2 3">
    <name type="scientific">Marchantia polymorpha subsp. ruderalis</name>
    <dbReference type="NCBI Taxonomy" id="1480154"/>
    <lineage>
        <taxon>Eukaryota</taxon>
        <taxon>Viridiplantae</taxon>
        <taxon>Streptophyta</taxon>
        <taxon>Embryophyta</taxon>
        <taxon>Marchantiophyta</taxon>
        <taxon>Marchantiopsida</taxon>
        <taxon>Marchantiidae</taxon>
        <taxon>Marchantiales</taxon>
        <taxon>Marchantiaceae</taxon>
        <taxon>Marchantia</taxon>
    </lineage>
</organism>
<reference evidence="2" key="1">
    <citation type="submission" date="2016-03" db="EMBL/GenBank/DDBJ databases">
        <title>Mechanisms controlling the formation of the plant cell surface in tip-growing cells are functionally conserved among land plants.</title>
        <authorList>
            <person name="Honkanen S."/>
            <person name="Jones V.A."/>
            <person name="Morieri G."/>
            <person name="Champion C."/>
            <person name="Hetherington A.J."/>
            <person name="Kelly S."/>
            <person name="Saint-Marcoux D."/>
            <person name="Proust H."/>
            <person name="Prescott H."/>
            <person name="Dolan L."/>
        </authorList>
    </citation>
    <scope>NUCLEOTIDE SEQUENCE [LARGE SCALE GENOMIC DNA]</scope>
    <source>
        <tissue evidence="2">Whole gametophyte</tissue>
    </source>
</reference>
<evidence type="ECO:0000313" key="2">
    <source>
        <dbReference type="EMBL" id="OAE26367.1"/>
    </source>
</evidence>
<feature type="compositionally biased region" description="Basic and acidic residues" evidence="1">
    <location>
        <begin position="134"/>
        <end position="143"/>
    </location>
</feature>
<feature type="region of interest" description="Disordered" evidence="1">
    <location>
        <begin position="116"/>
        <end position="202"/>
    </location>
</feature>
<comment type="caution">
    <text evidence="2">The sequence shown here is derived from an EMBL/GenBank/DDBJ whole genome shotgun (WGS) entry which is preliminary data.</text>
</comment>
<feature type="region of interest" description="Disordered" evidence="1">
    <location>
        <begin position="306"/>
        <end position="345"/>
    </location>
</feature>
<accession>A0A176VZZ8</accession>
<keyword evidence="3" id="KW-1185">Reference proteome</keyword>
<gene>
    <name evidence="2" type="ORF">AXG93_4324s1340</name>
</gene>
<sequence>MLDRCSSVLALQEFTVVRAWAQRRNMMNSNPMRQAIYDIICGPYDREGDGLRVSGHLLKQDRGLCRLARTEKPTGQSCLRGYGGSPLDKESYRGYGGSPLDKASFRSGPKRAANLGKWQAGAWTRRLESSPAATEKKQKERSAKKAATAAAAAALDIQSGDNTAQDSSKNVAAAPASPAWPPFSQPARQPEPPASHPSTHPAGQLVLNRKHWGKIHSDCLKRQRAEAGSGEPATSRSLPSFQVVGGSRLMEKSALSTLVRHSRSVLCVNLVESGWAGGWLVPLIPVCGCRCQSSLASEGHICVPSEKRGRSRSEPIPSAIGRGSAAPWRHKCDPPATPREPDPTSLWALPSMRIEIERGAREAERWLCRILRRASALVGRVHSPNGLRSLAAASRTTTTTTPIGRVTEPDMTGHRSSPPTSITKLGIMMGGGLD</sequence>
<evidence type="ECO:0000256" key="1">
    <source>
        <dbReference type="SAM" id="MobiDB-lite"/>
    </source>
</evidence>
<evidence type="ECO:0000313" key="3">
    <source>
        <dbReference type="Proteomes" id="UP000077202"/>
    </source>
</evidence>
<feature type="compositionally biased region" description="Pro residues" evidence="1">
    <location>
        <begin position="178"/>
        <end position="195"/>
    </location>
</feature>
<feature type="region of interest" description="Disordered" evidence="1">
    <location>
        <begin position="394"/>
        <end position="422"/>
    </location>
</feature>
<feature type="compositionally biased region" description="Low complexity" evidence="1">
    <location>
        <begin position="145"/>
        <end position="154"/>
    </location>
</feature>
<proteinExistence type="predicted"/>
<name>A0A176VZZ8_MARPO</name>
<dbReference type="Proteomes" id="UP000077202">
    <property type="component" value="Unassembled WGS sequence"/>
</dbReference>
<feature type="compositionally biased region" description="Polar residues" evidence="1">
    <location>
        <begin position="159"/>
        <end position="170"/>
    </location>
</feature>